<evidence type="ECO:0000313" key="2">
    <source>
        <dbReference type="EMBL" id="SUC32730.1"/>
    </source>
</evidence>
<reference evidence="2 3" key="1">
    <citation type="submission" date="2018-06" db="EMBL/GenBank/DDBJ databases">
        <authorList>
            <consortium name="Pathogen Informatics"/>
            <person name="Doyle S."/>
        </authorList>
    </citation>
    <scope>NUCLEOTIDE SEQUENCE [LARGE SCALE GENOMIC DNA]</scope>
    <source>
        <strain evidence="2 3">NCTC11801</strain>
    </source>
</reference>
<dbReference type="RefSeq" id="WP_147281954.1">
    <property type="nucleotide sequence ID" value="NZ_CP077317.1"/>
</dbReference>
<dbReference type="AlphaFoldDB" id="A0A379FVF2"/>
<protein>
    <submittedName>
        <fullName evidence="2">Ogr/Delta-like zinc finger</fullName>
    </submittedName>
</protein>
<accession>A0A379FVF2</accession>
<dbReference type="Proteomes" id="UP000254208">
    <property type="component" value="Unassembled WGS sequence"/>
</dbReference>
<organism evidence="2 3">
    <name type="scientific">Providencia rettgeri</name>
    <dbReference type="NCBI Taxonomy" id="587"/>
    <lineage>
        <taxon>Bacteria</taxon>
        <taxon>Pseudomonadati</taxon>
        <taxon>Pseudomonadota</taxon>
        <taxon>Gammaproteobacteria</taxon>
        <taxon>Enterobacterales</taxon>
        <taxon>Morganellaceae</taxon>
        <taxon>Providencia</taxon>
    </lineage>
</organism>
<gene>
    <name evidence="2" type="ORF">NCTC11801_03732</name>
</gene>
<proteinExistence type="predicted"/>
<evidence type="ECO:0000259" key="1">
    <source>
        <dbReference type="Pfam" id="PF04606"/>
    </source>
</evidence>
<name>A0A379FVF2_PRORE</name>
<dbReference type="InterPro" id="IPR007684">
    <property type="entry name" value="Znf_Ogr/Delta"/>
</dbReference>
<dbReference type="Pfam" id="PF04606">
    <property type="entry name" value="Ogr_Delta"/>
    <property type="match status" value="1"/>
</dbReference>
<feature type="domain" description="Zinc finger Ogr/Delta-type" evidence="1">
    <location>
        <begin position="26"/>
        <end position="71"/>
    </location>
</feature>
<evidence type="ECO:0000313" key="3">
    <source>
        <dbReference type="Proteomes" id="UP000254208"/>
    </source>
</evidence>
<sequence>MRKNKVKLRGHYQAEIWNMRVLKIFCPECGEKAIIRKSNRKHREVSDLYCACSDVECGHTYVLSLTFDHTISPSAKSNKMIGSMIQNLNPEQRQMALDLLKSSPV</sequence>
<dbReference type="GeneID" id="93674369"/>
<dbReference type="EMBL" id="UGTZ01000001">
    <property type="protein sequence ID" value="SUC32730.1"/>
    <property type="molecule type" value="Genomic_DNA"/>
</dbReference>